<evidence type="ECO:0000313" key="6">
    <source>
        <dbReference type="EMBL" id="KAJ8974800.1"/>
    </source>
</evidence>
<evidence type="ECO:0000256" key="5">
    <source>
        <dbReference type="SAM" id="Phobius"/>
    </source>
</evidence>
<keyword evidence="2 5" id="KW-0812">Transmembrane</keyword>
<feature type="transmembrane region" description="Helical" evidence="5">
    <location>
        <begin position="59"/>
        <end position="92"/>
    </location>
</feature>
<organism evidence="6 7">
    <name type="scientific">Molorchus minor</name>
    <dbReference type="NCBI Taxonomy" id="1323400"/>
    <lineage>
        <taxon>Eukaryota</taxon>
        <taxon>Metazoa</taxon>
        <taxon>Ecdysozoa</taxon>
        <taxon>Arthropoda</taxon>
        <taxon>Hexapoda</taxon>
        <taxon>Insecta</taxon>
        <taxon>Pterygota</taxon>
        <taxon>Neoptera</taxon>
        <taxon>Endopterygota</taxon>
        <taxon>Coleoptera</taxon>
        <taxon>Polyphaga</taxon>
        <taxon>Cucujiformia</taxon>
        <taxon>Chrysomeloidea</taxon>
        <taxon>Cerambycidae</taxon>
        <taxon>Lamiinae</taxon>
        <taxon>Monochamini</taxon>
        <taxon>Molorchus</taxon>
    </lineage>
</organism>
<comment type="subcellular location">
    <subcellularLocation>
        <location evidence="1">Membrane</location>
        <topology evidence="1">Multi-pass membrane protein</topology>
    </subcellularLocation>
</comment>
<evidence type="ECO:0000313" key="7">
    <source>
        <dbReference type="Proteomes" id="UP001162164"/>
    </source>
</evidence>
<name>A0ABQ9J9F6_9CUCU</name>
<keyword evidence="7" id="KW-1185">Reference proteome</keyword>
<proteinExistence type="predicted"/>
<accession>A0ABQ9J9F6</accession>
<comment type="caution">
    <text evidence="6">The sequence shown here is derived from an EMBL/GenBank/DDBJ whole genome shotgun (WGS) entry which is preliminary data.</text>
</comment>
<dbReference type="Proteomes" id="UP001162164">
    <property type="component" value="Unassembled WGS sequence"/>
</dbReference>
<keyword evidence="3 5" id="KW-1133">Transmembrane helix</keyword>
<gene>
    <name evidence="6" type="ORF">NQ317_000401</name>
</gene>
<dbReference type="PRINTS" id="PR00259">
    <property type="entry name" value="TMFOUR"/>
</dbReference>
<evidence type="ECO:0000256" key="4">
    <source>
        <dbReference type="ARBA" id="ARBA00023136"/>
    </source>
</evidence>
<keyword evidence="4 5" id="KW-0472">Membrane</keyword>
<sequence>MGKHLQTVAALACMKSLLMVFNFVFWVSGIAILAIGIWMEVELYKYMEMSTEFSGTTSYVLIGIGSLIILIGSLACCCTYGAFLAIVFIMGLERGISIYAYRTKLYRGL</sequence>
<dbReference type="Pfam" id="PF00335">
    <property type="entry name" value="Tetraspanin"/>
    <property type="match status" value="1"/>
</dbReference>
<reference evidence="6" key="1">
    <citation type="journal article" date="2023" name="Insect Mol. Biol.">
        <title>Genome sequencing provides insights into the evolution of gene families encoding plant cell wall-degrading enzymes in longhorned beetles.</title>
        <authorList>
            <person name="Shin N.R."/>
            <person name="Okamura Y."/>
            <person name="Kirsch R."/>
            <person name="Pauchet Y."/>
        </authorList>
    </citation>
    <scope>NUCLEOTIDE SEQUENCE</scope>
    <source>
        <strain evidence="6">MMC_N1</strain>
    </source>
</reference>
<evidence type="ECO:0000256" key="3">
    <source>
        <dbReference type="ARBA" id="ARBA00022989"/>
    </source>
</evidence>
<evidence type="ECO:0008006" key="8">
    <source>
        <dbReference type="Google" id="ProtNLM"/>
    </source>
</evidence>
<dbReference type="EMBL" id="JAPWTJ010000929">
    <property type="protein sequence ID" value="KAJ8974800.1"/>
    <property type="molecule type" value="Genomic_DNA"/>
</dbReference>
<evidence type="ECO:0000256" key="1">
    <source>
        <dbReference type="ARBA" id="ARBA00004141"/>
    </source>
</evidence>
<feature type="transmembrane region" description="Helical" evidence="5">
    <location>
        <begin position="20"/>
        <end position="39"/>
    </location>
</feature>
<evidence type="ECO:0000256" key="2">
    <source>
        <dbReference type="ARBA" id="ARBA00022692"/>
    </source>
</evidence>
<dbReference type="InterPro" id="IPR018499">
    <property type="entry name" value="Tetraspanin/Peripherin"/>
</dbReference>
<protein>
    <recommendedName>
        <fullName evidence="8">NADH dehydrogenase subunit 4L</fullName>
    </recommendedName>
</protein>